<keyword evidence="1" id="KW-0805">Transcription regulation</keyword>
<dbReference type="Pfam" id="PF07729">
    <property type="entry name" value="FCD"/>
    <property type="match status" value="1"/>
</dbReference>
<dbReference type="PANTHER" id="PTHR43537:SF49">
    <property type="entry name" value="TRANSCRIPTIONAL REGULATORY PROTEIN"/>
    <property type="match status" value="1"/>
</dbReference>
<dbReference type="SUPFAM" id="SSF48008">
    <property type="entry name" value="GntR ligand-binding domain-like"/>
    <property type="match status" value="1"/>
</dbReference>
<dbReference type="Proteomes" id="UP001321492">
    <property type="component" value="Unassembled WGS sequence"/>
</dbReference>
<dbReference type="Gene3D" id="1.10.10.10">
    <property type="entry name" value="Winged helix-like DNA-binding domain superfamily/Winged helix DNA-binding domain"/>
    <property type="match status" value="1"/>
</dbReference>
<dbReference type="SUPFAM" id="SSF46785">
    <property type="entry name" value="Winged helix' DNA-binding domain"/>
    <property type="match status" value="1"/>
</dbReference>
<organism evidence="5 6">
    <name type="scientific">Chelatococcus albus</name>
    <dbReference type="NCBI Taxonomy" id="3047466"/>
    <lineage>
        <taxon>Bacteria</taxon>
        <taxon>Pseudomonadati</taxon>
        <taxon>Pseudomonadota</taxon>
        <taxon>Alphaproteobacteria</taxon>
        <taxon>Hyphomicrobiales</taxon>
        <taxon>Chelatococcaceae</taxon>
        <taxon>Chelatococcus</taxon>
    </lineage>
</organism>
<dbReference type="InterPro" id="IPR008920">
    <property type="entry name" value="TF_FadR/GntR_C"/>
</dbReference>
<comment type="caution">
    <text evidence="5">The sequence shown here is derived from an EMBL/GenBank/DDBJ whole genome shotgun (WGS) entry which is preliminary data.</text>
</comment>
<dbReference type="InterPro" id="IPR036390">
    <property type="entry name" value="WH_DNA-bd_sf"/>
</dbReference>
<keyword evidence="3" id="KW-0804">Transcription</keyword>
<proteinExistence type="predicted"/>
<dbReference type="InterPro" id="IPR036388">
    <property type="entry name" value="WH-like_DNA-bd_sf"/>
</dbReference>
<dbReference type="RefSeq" id="WP_283741129.1">
    <property type="nucleotide sequence ID" value="NZ_JASJEV010000007.1"/>
</dbReference>
<evidence type="ECO:0000256" key="1">
    <source>
        <dbReference type="ARBA" id="ARBA00023015"/>
    </source>
</evidence>
<reference evidence="5 6" key="1">
    <citation type="submission" date="2023-05" db="EMBL/GenBank/DDBJ databases">
        <title>Chelatococcus sp. nov., a moderately thermophilic bacterium isolated from hot spring microbial mat.</title>
        <authorList>
            <person name="Hu C.-J."/>
            <person name="Li W.-J."/>
        </authorList>
    </citation>
    <scope>NUCLEOTIDE SEQUENCE [LARGE SCALE GENOMIC DNA]</scope>
    <source>
        <strain evidence="5 6">SYSU G07232</strain>
    </source>
</reference>
<keyword evidence="2" id="KW-0238">DNA-binding</keyword>
<evidence type="ECO:0000313" key="5">
    <source>
        <dbReference type="EMBL" id="MDJ1159146.1"/>
    </source>
</evidence>
<dbReference type="Pfam" id="PF00392">
    <property type="entry name" value="GntR"/>
    <property type="match status" value="1"/>
</dbReference>
<dbReference type="SMART" id="SM00345">
    <property type="entry name" value="HTH_GNTR"/>
    <property type="match status" value="1"/>
</dbReference>
<name>A0ABT7AKL3_9HYPH</name>
<gene>
    <name evidence="5" type="ORF">QNA08_12950</name>
</gene>
<dbReference type="InterPro" id="IPR000524">
    <property type="entry name" value="Tscrpt_reg_HTH_GntR"/>
</dbReference>
<dbReference type="PRINTS" id="PR00035">
    <property type="entry name" value="HTHGNTR"/>
</dbReference>
<dbReference type="InterPro" id="IPR011711">
    <property type="entry name" value="GntR_C"/>
</dbReference>
<dbReference type="SMART" id="SM00895">
    <property type="entry name" value="FCD"/>
    <property type="match status" value="1"/>
</dbReference>
<dbReference type="Gene3D" id="1.20.120.530">
    <property type="entry name" value="GntR ligand-binding domain-like"/>
    <property type="match status" value="1"/>
</dbReference>
<evidence type="ECO:0000256" key="3">
    <source>
        <dbReference type="ARBA" id="ARBA00023163"/>
    </source>
</evidence>
<evidence type="ECO:0000256" key="2">
    <source>
        <dbReference type="ARBA" id="ARBA00023125"/>
    </source>
</evidence>
<sequence length="237" mass="25991">MSTSDPGAHEWRSPIRLVDEVVKVLRERIYSGALRPGEVLRQEQIAADFGISRTPLREAFRVLERDGLIRNEPRRGVRVASADLRRLKDAYDVREAIDGVAARLAAGRRDAAALDRLAAVIEAQRAALEPWDPIAYTRTNVEFHVGIMEAAHNEFLTPQVPLVRMTAQVFTPALALSVERAVRAVAEHEEILAAMRAGDAARAEELARAHIRRTRLSLDARISAADGDGGAEGKAAP</sequence>
<evidence type="ECO:0000259" key="4">
    <source>
        <dbReference type="PROSITE" id="PS50949"/>
    </source>
</evidence>
<dbReference type="CDD" id="cd07377">
    <property type="entry name" value="WHTH_GntR"/>
    <property type="match status" value="1"/>
</dbReference>
<protein>
    <submittedName>
        <fullName evidence="5">GntR family transcriptional regulator</fullName>
    </submittedName>
</protein>
<keyword evidence="6" id="KW-1185">Reference proteome</keyword>
<dbReference type="PROSITE" id="PS50949">
    <property type="entry name" value="HTH_GNTR"/>
    <property type="match status" value="1"/>
</dbReference>
<accession>A0ABT7AKL3</accession>
<dbReference type="EMBL" id="JASJEV010000007">
    <property type="protein sequence ID" value="MDJ1159146.1"/>
    <property type="molecule type" value="Genomic_DNA"/>
</dbReference>
<evidence type="ECO:0000313" key="6">
    <source>
        <dbReference type="Proteomes" id="UP001321492"/>
    </source>
</evidence>
<dbReference type="PANTHER" id="PTHR43537">
    <property type="entry name" value="TRANSCRIPTIONAL REGULATOR, GNTR FAMILY"/>
    <property type="match status" value="1"/>
</dbReference>
<feature type="domain" description="HTH gntR-type" evidence="4">
    <location>
        <begin position="15"/>
        <end position="82"/>
    </location>
</feature>